<evidence type="ECO:0000313" key="42">
    <source>
        <dbReference type="Proteomes" id="UP000468995"/>
    </source>
</evidence>
<evidence type="ECO:0000313" key="23">
    <source>
        <dbReference type="EMBL" id="SXN32917.1"/>
    </source>
</evidence>
<evidence type="ECO:0000256" key="6">
    <source>
        <dbReference type="ARBA" id="ARBA00022679"/>
    </source>
</evidence>
<dbReference type="GO" id="GO:0009401">
    <property type="term" value="P:phosphoenolpyruvate-dependent sugar phosphotransferase system"/>
    <property type="evidence" value="ECO:0007669"/>
    <property type="project" value="UniProtKB-KW"/>
</dbReference>
<dbReference type="EMBL" id="JAAKYD010000007">
    <property type="protein sequence ID" value="NGN72341.1"/>
    <property type="molecule type" value="Genomic_DNA"/>
</dbReference>
<dbReference type="EMBL" id="UGMN01000004">
    <property type="protein sequence ID" value="STV07595.1"/>
    <property type="molecule type" value="Genomic_DNA"/>
</dbReference>
<dbReference type="Proteomes" id="UP000254387">
    <property type="component" value="Unassembled WGS sequence"/>
</dbReference>
<evidence type="ECO:0000313" key="43">
    <source>
        <dbReference type="Proteomes" id="UP000479475"/>
    </source>
</evidence>
<dbReference type="EMBL" id="UGKT01000001">
    <property type="protein sequence ID" value="STT02604.1"/>
    <property type="molecule type" value="Genomic_DNA"/>
</dbReference>
<evidence type="ECO:0000256" key="8">
    <source>
        <dbReference type="ARBA" id="ARBA00022777"/>
    </source>
</evidence>
<dbReference type="EC" id="2.7.1.202" evidence="2"/>
<proteinExistence type="predicted"/>
<dbReference type="Proteomes" id="UP000259975">
    <property type="component" value="Unassembled WGS sequence"/>
</dbReference>
<dbReference type="Proteomes" id="UP000255167">
    <property type="component" value="Unassembled WGS sequence"/>
</dbReference>
<dbReference type="InterPro" id="IPR036095">
    <property type="entry name" value="PTS_EIIB-like_sf"/>
</dbReference>
<evidence type="ECO:0000313" key="32">
    <source>
        <dbReference type="Proteomes" id="UP000254141"/>
    </source>
</evidence>
<dbReference type="EMBL" id="UASO01000003">
    <property type="protein sequence ID" value="SQC10196.1"/>
    <property type="molecule type" value="Genomic_DNA"/>
</dbReference>
<evidence type="ECO:0000256" key="5">
    <source>
        <dbReference type="ARBA" id="ARBA00022597"/>
    </source>
</evidence>
<evidence type="ECO:0000313" key="37">
    <source>
        <dbReference type="Proteomes" id="UP000258253"/>
    </source>
</evidence>
<dbReference type="Proteomes" id="UP000259497">
    <property type="component" value="Unassembled WGS sequence"/>
</dbReference>
<dbReference type="Proteomes" id="UP000251123">
    <property type="component" value="Unassembled WGS sequence"/>
</dbReference>
<dbReference type="EMBL" id="ULCI01000005">
    <property type="protein sequence ID" value="SYR34760.1"/>
    <property type="molecule type" value="Genomic_DNA"/>
</dbReference>
<keyword evidence="6 11" id="KW-0808">Transferase</keyword>
<evidence type="ECO:0000313" key="27">
    <source>
        <dbReference type="Proteomes" id="UP000077826"/>
    </source>
</evidence>
<evidence type="ECO:0000313" key="25">
    <source>
        <dbReference type="EMBL" id="SYR34760.1"/>
    </source>
</evidence>
<evidence type="ECO:0000256" key="2">
    <source>
        <dbReference type="ARBA" id="ARBA00012799"/>
    </source>
</evidence>
<dbReference type="GO" id="GO:0005886">
    <property type="term" value="C:plasma membrane"/>
    <property type="evidence" value="ECO:0007669"/>
    <property type="project" value="TreeGrafter"/>
</dbReference>
<evidence type="ECO:0000313" key="20">
    <source>
        <dbReference type="EMBL" id="STV07595.1"/>
    </source>
</evidence>
<dbReference type="InterPro" id="IPR013011">
    <property type="entry name" value="PTS_EIIB_2"/>
</dbReference>
<evidence type="ECO:0000313" key="18">
    <source>
        <dbReference type="EMBL" id="STT02604.1"/>
    </source>
</evidence>
<accession>A0A060VGG0</accession>
<evidence type="ECO:0000313" key="17">
    <source>
        <dbReference type="EMBL" id="STS81617.1"/>
    </source>
</evidence>
<dbReference type="Proteomes" id="UP000250675">
    <property type="component" value="Unassembled WGS sequence"/>
</dbReference>
<reference evidence="10 42" key="4">
    <citation type="submission" date="2019-07" db="EMBL/GenBank/DDBJ databases">
        <title>Genome sequence of OXA-232-producing Klebsiella pneumoniae ST23 from septicemic neonate.</title>
        <authorList>
            <person name="Mukherjee S."/>
            <person name="Naha S."/>
            <person name="Bhadury P."/>
            <person name="Basu S."/>
        </authorList>
    </citation>
    <scope>NUCLEOTIDE SEQUENCE [LARGE SCALE GENOMIC DNA]</scope>
    <source>
        <strain evidence="10 42">EN5275</strain>
    </source>
</reference>
<evidence type="ECO:0000313" key="26">
    <source>
        <dbReference type="EMBL" id="VGK69095.1"/>
    </source>
</evidence>
<dbReference type="InterPro" id="IPR050864">
    <property type="entry name" value="Bacterial_PTS_Sugar_Transport"/>
</dbReference>
<reference evidence="29 30" key="2">
    <citation type="submission" date="2018-06" db="EMBL/GenBank/DDBJ databases">
        <authorList>
            <consortium name="Pathogen Informatics"/>
            <person name="Doyle S."/>
        </authorList>
    </citation>
    <scope>NUCLEOTIDE SEQUENCE [LARGE SCALE GENOMIC DNA]</scope>
    <source>
        <strain evidence="18 36">NCTC13443</strain>
        <strain evidence="19 32">NCTC5051</strain>
        <strain evidence="20 33">NCTC5053</strain>
        <strain evidence="17 34">NCTC9140</strain>
        <strain evidence="14 30">NCTC9601</strain>
        <strain evidence="21 35">NCTC9617</strain>
        <strain evidence="15 29">NCTC9645</strain>
    </source>
</reference>
<dbReference type="Proteomes" id="UP000255518">
    <property type="component" value="Unassembled WGS sequence"/>
</dbReference>
<evidence type="ECO:0000313" key="33">
    <source>
        <dbReference type="Proteomes" id="UP000254387"/>
    </source>
</evidence>
<dbReference type="Proteomes" id="UP000258253">
    <property type="component" value="Unassembled WGS sequence"/>
</dbReference>
<dbReference type="RefSeq" id="WP_004179260.1">
    <property type="nucleotide sequence ID" value="NZ_AP018750.1"/>
</dbReference>
<reference evidence="12 28" key="1">
    <citation type="journal article" date="2017" name="J. Infect. Dis.">
        <title>An Analysis of the Epidemic of Klebsiella pneumoniae Carbapenemase-Producing K. pneumoniae: Convergence of Two Evolutionary Mechanisms Creates the Perfect Storm.</title>
        <authorList>
            <person name="Rojas L.J."/>
            <person name="Weinstock G.M."/>
            <person name="De La Cadena E."/>
            <person name="Diaz L."/>
            <person name="Rios R."/>
            <person name="Hanson B.M."/>
            <person name="Brown J.S."/>
            <person name="Vats P."/>
            <person name="Phillips D.S."/>
            <person name="Nguyen H."/>
            <person name="Hujer K.M."/>
            <person name="Correa A."/>
            <person name="Adams M.D."/>
            <person name="Perez F."/>
            <person name="Sodergren E."/>
            <person name="Narechania A."/>
            <person name="Planet P.J."/>
            <person name="Villegas M.V."/>
            <person name="Bonomo R.A."/>
            <person name="Arias C.A."/>
        </authorList>
    </citation>
    <scope>NUCLEOTIDE SEQUENCE [LARGE SCALE GENOMIC DNA]</scope>
    <source>
        <strain evidence="12 28">COL-Kpn30</strain>
    </source>
</reference>
<dbReference type="NCBIfam" id="TIGR00829">
    <property type="entry name" value="FRU"/>
    <property type="match status" value="1"/>
</dbReference>
<reference evidence="26 41" key="3">
    <citation type="submission" date="2019-03" db="EMBL/GenBank/DDBJ databases">
        <authorList>
            <consortium name="Pathogen Informatics"/>
        </authorList>
    </citation>
    <scope>NUCLEOTIDE SEQUENCE [LARGE SCALE GENOMIC DNA]</scope>
    <source>
        <strain evidence="16 31">4300STDY6470422</strain>
        <strain evidence="26 41">5012STDY7626430</strain>
        <strain evidence="23 40">EuSCAPE_AT029</strain>
        <strain evidence="22 39">EuSCAPE_GR114</strain>
        <strain evidence="25 37">EuSCAPE_HU047</strain>
        <strain evidence="24 38">EuSCAPE_IT093</strain>
        <strain evidence="13">K480</strain>
        <strain evidence="27">k480</strain>
    </source>
</reference>
<evidence type="ECO:0000313" key="30">
    <source>
        <dbReference type="Proteomes" id="UP000251123"/>
    </source>
</evidence>
<evidence type="ECO:0000313" key="16">
    <source>
        <dbReference type="EMBL" id="SSK16071.1"/>
    </source>
</evidence>
<dbReference type="EMBL" id="UASN01000015">
    <property type="protein sequence ID" value="SPX54236.1"/>
    <property type="molecule type" value="Genomic_DNA"/>
</dbReference>
<dbReference type="EMBL" id="UFEU01000001">
    <property type="protein sequence ID" value="SSK16071.1"/>
    <property type="molecule type" value="Genomic_DNA"/>
</dbReference>
<evidence type="ECO:0000313" key="34">
    <source>
        <dbReference type="Proteomes" id="UP000254938"/>
    </source>
</evidence>
<evidence type="ECO:0000313" key="21">
    <source>
        <dbReference type="EMBL" id="STW40014.1"/>
    </source>
</evidence>
<dbReference type="Proteomes" id="UP000254938">
    <property type="component" value="Unassembled WGS sequence"/>
</dbReference>
<evidence type="ECO:0000256" key="3">
    <source>
        <dbReference type="ARBA" id="ARBA00022448"/>
    </source>
</evidence>
<dbReference type="EMBL" id="VINI01000004">
    <property type="protein sequence ID" value="MSS30468.1"/>
    <property type="molecule type" value="Genomic_DNA"/>
</dbReference>
<evidence type="ECO:0000313" key="39">
    <source>
        <dbReference type="Proteomes" id="UP000259497"/>
    </source>
</evidence>
<dbReference type="PANTHER" id="PTHR30505">
    <property type="entry name" value="FRUCTOSE-LIKE PERMEASE"/>
    <property type="match status" value="1"/>
</dbReference>
<reference evidence="11 43" key="5">
    <citation type="submission" date="2020-02" db="EMBL/GenBank/DDBJ databases">
        <title>Klebsiella pneumoniae genome sequencing and assembly.</title>
        <authorList>
            <person name="Starkova P.S."/>
            <person name="Sulyan O.S."/>
            <person name="Likholetova D.V."/>
            <person name="Ageevets V.A."/>
            <person name="Lazareva I.V."/>
            <person name="Sopova J.V."/>
            <person name="Sidorenko S.V."/>
        </authorList>
    </citation>
    <scope>NUCLEOTIDE SEQUENCE [LARGE SCALE GENOMIC DNA]</scope>
    <source>
        <strain evidence="11 43">2429</strain>
    </source>
</reference>
<dbReference type="EMBL" id="UGKQ01000007">
    <property type="protein sequence ID" value="STS81617.1"/>
    <property type="molecule type" value="Genomic_DNA"/>
</dbReference>
<dbReference type="EMBL" id="UKGE01000016">
    <property type="protein sequence ID" value="SXN32917.1"/>
    <property type="molecule type" value="Genomic_DNA"/>
</dbReference>
<gene>
    <name evidence="15" type="primary">manP_1</name>
    <name evidence="14" type="synonym">manP_2</name>
    <name evidence="13" type="synonym">manP_3</name>
    <name evidence="12" type="ORF">B6I68_24185</name>
    <name evidence="10" type="ORF">FME62_06665</name>
    <name evidence="11" type="ORF">G4V31_09350</name>
    <name evidence="18" type="ORF">NCTC13443_02958</name>
    <name evidence="19" type="ORF">NCTC5051_01757</name>
    <name evidence="20" type="ORF">NCTC5053_02001</name>
    <name evidence="17" type="ORF">NCTC9140_03357</name>
    <name evidence="14" type="ORF">NCTC9601_01373</name>
    <name evidence="21" type="ORF">NCTC9617_01548</name>
    <name evidence="15" type="ORF">NCTC9645_00356</name>
    <name evidence="13" type="ORF">SAMEA2273558_03633</name>
    <name evidence="23" type="ORF">SAMEA3499901_03964</name>
    <name evidence="24" type="ORF">SAMEA3515122_00121</name>
    <name evidence="25" type="ORF">SAMEA3538828_01476</name>
    <name evidence="22" type="ORF">SAMEA3649733_00504</name>
    <name evidence="16" type="ORF">SAMEA4364603_00122</name>
    <name evidence="26" type="ORF">SAMEA4873632_00506</name>
</gene>
<evidence type="ECO:0000256" key="7">
    <source>
        <dbReference type="ARBA" id="ARBA00022683"/>
    </source>
</evidence>
<evidence type="ECO:0000313" key="24">
    <source>
        <dbReference type="EMBL" id="SYH24543.1"/>
    </source>
</evidence>
<keyword evidence="4" id="KW-0597">Phosphoprotein</keyword>
<evidence type="ECO:0000313" key="22">
    <source>
        <dbReference type="EMBL" id="SVS23855.1"/>
    </source>
</evidence>
<dbReference type="Proteomes" id="UP000468995">
    <property type="component" value="Unassembled WGS sequence"/>
</dbReference>
<dbReference type="EMBL" id="NCMJ01000139">
    <property type="protein sequence ID" value="PLE25128.1"/>
    <property type="molecule type" value="Genomic_DNA"/>
</dbReference>
<evidence type="ECO:0000313" key="11">
    <source>
        <dbReference type="EMBL" id="NGN72341.1"/>
    </source>
</evidence>
<evidence type="ECO:0000313" key="13">
    <source>
        <dbReference type="EMBL" id="SAT23004.1"/>
    </source>
</evidence>
<name>A0A060VGG0_KLEPN</name>
<keyword evidence="7" id="KW-0598">Phosphotransferase system</keyword>
<dbReference type="EMBL" id="UGLU01000001">
    <property type="protein sequence ID" value="STU49836.1"/>
    <property type="molecule type" value="Genomic_DNA"/>
</dbReference>
<keyword evidence="5" id="KW-0762">Sugar transport</keyword>
<dbReference type="AlphaFoldDB" id="A0A060VGG0"/>
<dbReference type="SUPFAM" id="SSF52794">
    <property type="entry name" value="PTS system IIB component-like"/>
    <property type="match status" value="1"/>
</dbReference>
<evidence type="ECO:0000256" key="4">
    <source>
        <dbReference type="ARBA" id="ARBA00022553"/>
    </source>
</evidence>
<dbReference type="Gene3D" id="3.40.50.2300">
    <property type="match status" value="1"/>
</dbReference>
<evidence type="ECO:0000313" key="28">
    <source>
        <dbReference type="Proteomes" id="UP000234439"/>
    </source>
</evidence>
<dbReference type="EMBL" id="FLDK01000009">
    <property type="protein sequence ID" value="SAT23004.1"/>
    <property type="molecule type" value="Genomic_DNA"/>
</dbReference>
<dbReference type="EMBL" id="UKUT01000001">
    <property type="protein sequence ID" value="SYH24543.1"/>
    <property type="molecule type" value="Genomic_DNA"/>
</dbReference>
<dbReference type="NCBIfam" id="NF007747">
    <property type="entry name" value="PRK10427.1"/>
    <property type="match status" value="1"/>
</dbReference>
<evidence type="ECO:0000313" key="10">
    <source>
        <dbReference type="EMBL" id="MSS30468.1"/>
    </source>
</evidence>
<evidence type="ECO:0000313" key="29">
    <source>
        <dbReference type="Proteomes" id="UP000250675"/>
    </source>
</evidence>
<dbReference type="InterPro" id="IPR003501">
    <property type="entry name" value="PTS_EIIB_2/3"/>
</dbReference>
<dbReference type="EMBL" id="UIXM01000001">
    <property type="protein sequence ID" value="SVS23855.1"/>
    <property type="molecule type" value="Genomic_DNA"/>
</dbReference>
<dbReference type="InterPro" id="IPR003353">
    <property type="entry name" value="PTS_IIB_fruc"/>
</dbReference>
<dbReference type="Proteomes" id="UP000077826">
    <property type="component" value="Unassembled WGS sequence"/>
</dbReference>
<dbReference type="Proteomes" id="UP000376235">
    <property type="component" value="Unassembled WGS sequence"/>
</dbReference>
<dbReference type="Proteomes" id="UP000254141">
    <property type="component" value="Unassembled WGS sequence"/>
</dbReference>
<dbReference type="Proteomes" id="UP000234439">
    <property type="component" value="Unassembled WGS sequence"/>
</dbReference>
<dbReference type="Proteomes" id="UP000252603">
    <property type="component" value="Unassembled WGS sequence"/>
</dbReference>
<dbReference type="EMBL" id="UGNC01000004">
    <property type="protein sequence ID" value="STW40014.1"/>
    <property type="molecule type" value="Genomic_DNA"/>
</dbReference>
<evidence type="ECO:0000313" key="38">
    <source>
        <dbReference type="Proteomes" id="UP000258673"/>
    </source>
</evidence>
<dbReference type="CDD" id="cd05569">
    <property type="entry name" value="PTS_IIB_fructose"/>
    <property type="match status" value="1"/>
</dbReference>
<evidence type="ECO:0000313" key="35">
    <source>
        <dbReference type="Proteomes" id="UP000255167"/>
    </source>
</evidence>
<dbReference type="Proteomes" id="UP000479475">
    <property type="component" value="Unassembled WGS sequence"/>
</dbReference>
<dbReference type="Pfam" id="PF02302">
    <property type="entry name" value="PTS_IIB"/>
    <property type="match status" value="1"/>
</dbReference>
<evidence type="ECO:0000256" key="1">
    <source>
        <dbReference type="ARBA" id="ARBA00001401"/>
    </source>
</evidence>
<evidence type="ECO:0000313" key="15">
    <source>
        <dbReference type="EMBL" id="SQC10196.1"/>
    </source>
</evidence>
<keyword evidence="3" id="KW-0813">Transport</keyword>
<feature type="domain" description="PTS EIIB type-2" evidence="9">
    <location>
        <begin position="5"/>
        <end position="101"/>
    </location>
</feature>
<dbReference type="EMBL" id="CAAHCC010000001">
    <property type="protein sequence ID" value="VGK69095.1"/>
    <property type="molecule type" value="Genomic_DNA"/>
</dbReference>
<evidence type="ECO:0000259" key="9">
    <source>
        <dbReference type="PROSITE" id="PS51099"/>
    </source>
</evidence>
<evidence type="ECO:0000313" key="31">
    <source>
        <dbReference type="Proteomes" id="UP000252603"/>
    </source>
</evidence>
<dbReference type="PANTHER" id="PTHR30505:SF0">
    <property type="entry name" value="FRUCTOSE-LIKE PTS SYSTEM EIIBC COMPONENT-RELATED"/>
    <property type="match status" value="1"/>
</dbReference>
<organism evidence="11 43">
    <name type="scientific">Klebsiella pneumoniae</name>
    <dbReference type="NCBI Taxonomy" id="573"/>
    <lineage>
        <taxon>Bacteria</taxon>
        <taxon>Pseudomonadati</taxon>
        <taxon>Pseudomonadota</taxon>
        <taxon>Gammaproteobacteria</taxon>
        <taxon>Enterobacterales</taxon>
        <taxon>Enterobacteriaceae</taxon>
        <taxon>Klebsiella/Raoultella group</taxon>
        <taxon>Klebsiella</taxon>
        <taxon>Klebsiella pneumoniae complex</taxon>
    </lineage>
</organism>
<evidence type="ECO:0000313" key="14">
    <source>
        <dbReference type="EMBL" id="SPX54236.1"/>
    </source>
</evidence>
<evidence type="ECO:0000313" key="36">
    <source>
        <dbReference type="Proteomes" id="UP000255518"/>
    </source>
</evidence>
<dbReference type="GO" id="GO:0022877">
    <property type="term" value="F:protein-N(PI)-phosphohistidine-fructose phosphotransferase system transporter activity"/>
    <property type="evidence" value="ECO:0007669"/>
    <property type="project" value="InterPro"/>
</dbReference>
<dbReference type="Proteomes" id="UP000258673">
    <property type="component" value="Unassembled WGS sequence"/>
</dbReference>
<keyword evidence="8" id="KW-0418">Kinase</keyword>
<dbReference type="KEGG" id="kpx:PMK1_03345"/>
<dbReference type="GO" id="GO:0090563">
    <property type="term" value="F:protein-phosphocysteine-sugar phosphotransferase activity"/>
    <property type="evidence" value="ECO:0007669"/>
    <property type="project" value="TreeGrafter"/>
</dbReference>
<evidence type="ECO:0000313" key="41">
    <source>
        <dbReference type="Proteomes" id="UP000376235"/>
    </source>
</evidence>
<protein>
    <recommendedName>
        <fullName evidence="2">protein-N(pi)-phosphohistidine--D-fructose phosphotransferase</fullName>
        <ecNumber evidence="2">2.7.1.202</ecNumber>
    </recommendedName>
</protein>
<evidence type="ECO:0000313" key="19">
    <source>
        <dbReference type="EMBL" id="STU49836.1"/>
    </source>
</evidence>
<evidence type="ECO:0000313" key="12">
    <source>
        <dbReference type="EMBL" id="PLE25128.1"/>
    </source>
</evidence>
<sequence length="113" mass="12689">MDFNIVAVTACVSGVAHTYMAAERLEKVGHHEKWHLKVETQGALGVENRITAEDIARAEVVLLVTDIEIDDPHRFRGLRTIKTSIKSFLLQPQQIVEAVKSIMKKPVVYVELP</sequence>
<dbReference type="GO" id="GO:0016301">
    <property type="term" value="F:kinase activity"/>
    <property type="evidence" value="ECO:0007669"/>
    <property type="project" value="UniProtKB-KW"/>
</dbReference>
<dbReference type="PROSITE" id="PS51099">
    <property type="entry name" value="PTS_EIIB_TYPE_2"/>
    <property type="match status" value="1"/>
</dbReference>
<comment type="catalytic activity">
    <reaction evidence="1">
        <text>D-fructose(out) + N(pros)-phospho-L-histidyl-[protein] = D-fructose 1-phosphate(in) + L-histidyl-[protein]</text>
        <dbReference type="Rhea" id="RHEA:49252"/>
        <dbReference type="Rhea" id="RHEA-COMP:9745"/>
        <dbReference type="Rhea" id="RHEA-COMP:9746"/>
        <dbReference type="ChEBI" id="CHEBI:29979"/>
        <dbReference type="ChEBI" id="CHEBI:37721"/>
        <dbReference type="ChEBI" id="CHEBI:58674"/>
        <dbReference type="ChEBI" id="CHEBI:64837"/>
        <dbReference type="EC" id="2.7.1.202"/>
    </reaction>
</comment>
<evidence type="ECO:0000313" key="40">
    <source>
        <dbReference type="Proteomes" id="UP000259975"/>
    </source>
</evidence>